<evidence type="ECO:0000259" key="2">
    <source>
        <dbReference type="Pfam" id="PF13568"/>
    </source>
</evidence>
<reference evidence="3 4" key="1">
    <citation type="submission" date="2018-09" db="EMBL/GenBank/DDBJ databases">
        <title>Genome sequencing of strain 6GH32-13.</title>
        <authorList>
            <person name="Weon H.-Y."/>
            <person name="Heo J."/>
            <person name="Kwon S.-W."/>
        </authorList>
    </citation>
    <scope>NUCLEOTIDE SEQUENCE [LARGE SCALE GENOMIC DNA]</scope>
    <source>
        <strain evidence="3 4">5GH32-13</strain>
    </source>
</reference>
<dbReference type="Pfam" id="PF13568">
    <property type="entry name" value="OMP_b-brl_2"/>
    <property type="match status" value="1"/>
</dbReference>
<feature type="chain" id="PRO_5017829691" evidence="1">
    <location>
        <begin position="20"/>
        <end position="188"/>
    </location>
</feature>
<proteinExistence type="predicted"/>
<protein>
    <submittedName>
        <fullName evidence="3">PorT family protein</fullName>
    </submittedName>
</protein>
<organism evidence="3 4">
    <name type="scientific">Paraflavitalea soli</name>
    <dbReference type="NCBI Taxonomy" id="2315862"/>
    <lineage>
        <taxon>Bacteria</taxon>
        <taxon>Pseudomonadati</taxon>
        <taxon>Bacteroidota</taxon>
        <taxon>Chitinophagia</taxon>
        <taxon>Chitinophagales</taxon>
        <taxon>Chitinophagaceae</taxon>
        <taxon>Paraflavitalea</taxon>
    </lineage>
</organism>
<accession>A0A3B7N1G5</accession>
<evidence type="ECO:0000313" key="4">
    <source>
        <dbReference type="Proteomes" id="UP000263900"/>
    </source>
</evidence>
<sequence>MKRKLFCSVLILLSYVCNAQPPVQFGPKAGINFATMIGKEVTGVKTLTSWHAGAVASFSFSKLFILQPELFYSQEGAQTGGLKYVISYLRLPLLFQLHHSSGFFVNGGPQFGLLVRGKAIYKDTDAEEDMKHILNKFETSLVMGIGYRLPEGLGIDLRYAAGLSNMGENSSIKLHTLSVGVSYLIGKK</sequence>
<dbReference type="RefSeq" id="WP_119053768.1">
    <property type="nucleotide sequence ID" value="NZ_CP032157.1"/>
</dbReference>
<dbReference type="OrthoDB" id="947434at2"/>
<dbReference type="KEGG" id="pseg:D3H65_29615"/>
<dbReference type="EMBL" id="CP032157">
    <property type="protein sequence ID" value="AXY77895.1"/>
    <property type="molecule type" value="Genomic_DNA"/>
</dbReference>
<evidence type="ECO:0000256" key="1">
    <source>
        <dbReference type="SAM" id="SignalP"/>
    </source>
</evidence>
<name>A0A3B7N1G5_9BACT</name>
<keyword evidence="4" id="KW-1185">Reference proteome</keyword>
<feature type="signal peptide" evidence="1">
    <location>
        <begin position="1"/>
        <end position="19"/>
    </location>
</feature>
<keyword evidence="1" id="KW-0732">Signal</keyword>
<feature type="domain" description="Outer membrane protein beta-barrel" evidence="2">
    <location>
        <begin position="19"/>
        <end position="166"/>
    </location>
</feature>
<gene>
    <name evidence="3" type="ORF">D3H65_29615</name>
</gene>
<dbReference type="Proteomes" id="UP000263900">
    <property type="component" value="Chromosome"/>
</dbReference>
<evidence type="ECO:0000313" key="3">
    <source>
        <dbReference type="EMBL" id="AXY77895.1"/>
    </source>
</evidence>
<dbReference type="InterPro" id="IPR025665">
    <property type="entry name" value="Beta-barrel_OMP_2"/>
</dbReference>
<dbReference type="AlphaFoldDB" id="A0A3B7N1G5"/>